<evidence type="ECO:0000256" key="4">
    <source>
        <dbReference type="ARBA" id="ARBA00022989"/>
    </source>
</evidence>
<keyword evidence="8" id="KW-1185">Reference proteome</keyword>
<reference evidence="7 8" key="1">
    <citation type="submission" date="2024-10" db="EMBL/GenBank/DDBJ databases">
        <authorList>
            <person name="Kim D."/>
        </authorList>
    </citation>
    <scope>NUCLEOTIDE SEQUENCE [LARGE SCALE GENOMIC DNA]</scope>
    <source>
        <strain evidence="7">BH-2024</strain>
    </source>
</reference>
<dbReference type="EMBL" id="JBICBT010000683">
    <property type="protein sequence ID" value="KAL3105504.1"/>
    <property type="molecule type" value="Genomic_DNA"/>
</dbReference>
<dbReference type="InterPro" id="IPR000612">
    <property type="entry name" value="PMP3"/>
</dbReference>
<evidence type="ECO:0000256" key="1">
    <source>
        <dbReference type="ARBA" id="ARBA00004370"/>
    </source>
</evidence>
<evidence type="ECO:0000256" key="5">
    <source>
        <dbReference type="ARBA" id="ARBA00023136"/>
    </source>
</evidence>
<keyword evidence="4 6" id="KW-1133">Transmembrane helix</keyword>
<dbReference type="GO" id="GO:0016020">
    <property type="term" value="C:membrane"/>
    <property type="evidence" value="ECO:0007669"/>
    <property type="project" value="UniProtKB-SubCell"/>
</dbReference>
<comment type="similarity">
    <text evidence="2">Belongs to the UPF0057 (PMP3) family.</text>
</comment>
<evidence type="ECO:0000256" key="6">
    <source>
        <dbReference type="SAM" id="Phobius"/>
    </source>
</evidence>
<dbReference type="Proteomes" id="UP001620626">
    <property type="component" value="Unassembled WGS sequence"/>
</dbReference>
<gene>
    <name evidence="7" type="ORF">niasHT_026938</name>
</gene>
<comment type="caution">
    <text evidence="7">The sequence shown here is derived from an EMBL/GenBank/DDBJ whole genome shotgun (WGS) entry which is preliminary data.</text>
</comment>
<organism evidence="7 8">
    <name type="scientific">Heterodera trifolii</name>
    <dbReference type="NCBI Taxonomy" id="157864"/>
    <lineage>
        <taxon>Eukaryota</taxon>
        <taxon>Metazoa</taxon>
        <taxon>Ecdysozoa</taxon>
        <taxon>Nematoda</taxon>
        <taxon>Chromadorea</taxon>
        <taxon>Rhabditida</taxon>
        <taxon>Tylenchina</taxon>
        <taxon>Tylenchomorpha</taxon>
        <taxon>Tylenchoidea</taxon>
        <taxon>Heteroderidae</taxon>
        <taxon>Heteroderinae</taxon>
        <taxon>Heterodera</taxon>
    </lineage>
</organism>
<comment type="subcellular location">
    <subcellularLocation>
        <location evidence="1">Membrane</location>
    </subcellularLocation>
</comment>
<protein>
    <submittedName>
        <fullName evidence="7">Uncharacterized protein</fullName>
    </submittedName>
</protein>
<feature type="transmembrane region" description="Helical" evidence="6">
    <location>
        <begin position="65"/>
        <end position="90"/>
    </location>
</feature>
<name>A0ABD2KT27_9BILA</name>
<accession>A0ABD2KT27</accession>
<evidence type="ECO:0000313" key="8">
    <source>
        <dbReference type="Proteomes" id="UP001620626"/>
    </source>
</evidence>
<evidence type="ECO:0000256" key="3">
    <source>
        <dbReference type="ARBA" id="ARBA00022692"/>
    </source>
</evidence>
<keyword evidence="3 6" id="KW-0812">Transmembrane</keyword>
<feature type="transmembrane region" description="Helical" evidence="6">
    <location>
        <begin position="102"/>
        <end position="123"/>
    </location>
</feature>
<evidence type="ECO:0000256" key="2">
    <source>
        <dbReference type="ARBA" id="ARBA00009530"/>
    </source>
</evidence>
<proteinExistence type="inferred from homology"/>
<dbReference type="AlphaFoldDB" id="A0ABD2KT27"/>
<sequence>MGTKRNYNNIKYWCKNLWDLGKQTSQGLAKSVSMPNNNLLQTLCDLGAQTSQGLAFSVGMPNSSFGAFILLSIMTWHCLFMPPVAVFLRGYLRDGKLCSMHIIYNIILCFFLWMPGVVHAFWYCFSGMFKRTAPIFIPADTWLAVFELLTPAQNGLEIALISPRFERRVNEHFKTRKWALGQMKIQSKIGENGVEEMEIVNSNQKSLPIPKIPLPNKVVGFNSISIDYVDQNVIAFLRRFHRLLAHLNINLSIAAMDDSISMWFLRTHWPMLQNNIGGLSFANFGIGRFRLMDEHIFVHLPIDERPSFANCPSLRVVQVPFGHHFFPDFPPDNSPSANDGQSLAHWLLSPRPDNLPKIVVCADLSGNGRQKIEMLKMQFKKSTSAVNYVIVFTLALGVTVAPFELFNIRTGEKMSLSRVDKWRMKHGSARKMLLVRCPINRDLNEWMRWEKEAIDWQICDKWNKILL</sequence>
<keyword evidence="5 6" id="KW-0472">Membrane</keyword>
<dbReference type="Pfam" id="PF01679">
    <property type="entry name" value="Pmp3"/>
    <property type="match status" value="1"/>
</dbReference>
<evidence type="ECO:0000313" key="7">
    <source>
        <dbReference type="EMBL" id="KAL3105504.1"/>
    </source>
</evidence>
<feature type="transmembrane region" description="Helical" evidence="6">
    <location>
        <begin position="385"/>
        <end position="408"/>
    </location>
</feature>